<dbReference type="EMBL" id="JAHLFQ010000162">
    <property type="protein sequence ID" value="MBU3804531.1"/>
    <property type="molecule type" value="Genomic_DNA"/>
</dbReference>
<dbReference type="Proteomes" id="UP000824229">
    <property type="component" value="Unassembled WGS sequence"/>
</dbReference>
<dbReference type="Gene3D" id="3.30.750.44">
    <property type="match status" value="1"/>
</dbReference>
<protein>
    <submittedName>
        <fullName evidence="3">PDZ domain-containing protein</fullName>
    </submittedName>
</protein>
<proteinExistence type="predicted"/>
<reference evidence="3" key="1">
    <citation type="journal article" date="2021" name="PeerJ">
        <title>Extensive microbial diversity within the chicken gut microbiome revealed by metagenomics and culture.</title>
        <authorList>
            <person name="Gilroy R."/>
            <person name="Ravi A."/>
            <person name="Getino M."/>
            <person name="Pursley I."/>
            <person name="Horton D.L."/>
            <person name="Alikhan N.F."/>
            <person name="Baker D."/>
            <person name="Gharbi K."/>
            <person name="Hall N."/>
            <person name="Watson M."/>
            <person name="Adriaenssens E.M."/>
            <person name="Foster-Nyarko E."/>
            <person name="Jarju S."/>
            <person name="Secka A."/>
            <person name="Antonio M."/>
            <person name="Oren A."/>
            <person name="Chaudhuri R.R."/>
            <person name="La Ragione R."/>
            <person name="Hildebrand F."/>
            <person name="Pallen M.J."/>
        </authorList>
    </citation>
    <scope>NUCLEOTIDE SEQUENCE</scope>
    <source>
        <strain evidence="3">B5-657</strain>
    </source>
</reference>
<dbReference type="PANTHER" id="PTHR32060:SF30">
    <property type="entry name" value="CARBOXY-TERMINAL PROCESSING PROTEASE CTPA"/>
    <property type="match status" value="1"/>
</dbReference>
<dbReference type="InterPro" id="IPR036034">
    <property type="entry name" value="PDZ_sf"/>
</dbReference>
<dbReference type="GO" id="GO:0006508">
    <property type="term" value="P:proteolysis"/>
    <property type="evidence" value="ECO:0007669"/>
    <property type="project" value="InterPro"/>
</dbReference>
<keyword evidence="1" id="KW-0472">Membrane</keyword>
<dbReference type="SMART" id="SM00228">
    <property type="entry name" value="PDZ"/>
    <property type="match status" value="1"/>
</dbReference>
<dbReference type="GO" id="GO:0004175">
    <property type="term" value="F:endopeptidase activity"/>
    <property type="evidence" value="ECO:0007669"/>
    <property type="project" value="TreeGrafter"/>
</dbReference>
<name>A0A9E2KD76_9FIRM</name>
<gene>
    <name evidence="3" type="ORF">H9872_07225</name>
</gene>
<dbReference type="InterPro" id="IPR005151">
    <property type="entry name" value="Tail-specific_protease"/>
</dbReference>
<reference evidence="3" key="2">
    <citation type="submission" date="2021-04" db="EMBL/GenBank/DDBJ databases">
        <authorList>
            <person name="Gilroy R."/>
        </authorList>
    </citation>
    <scope>NUCLEOTIDE SEQUENCE</scope>
    <source>
        <strain evidence="3">B5-657</strain>
    </source>
</reference>
<keyword evidence="1" id="KW-1133">Transmembrane helix</keyword>
<dbReference type="InterPro" id="IPR001478">
    <property type="entry name" value="PDZ"/>
</dbReference>
<feature type="transmembrane region" description="Helical" evidence="1">
    <location>
        <begin position="6"/>
        <end position="22"/>
    </location>
</feature>
<dbReference type="Gene3D" id="2.30.42.10">
    <property type="match status" value="1"/>
</dbReference>
<dbReference type="GO" id="GO:0007165">
    <property type="term" value="P:signal transduction"/>
    <property type="evidence" value="ECO:0007669"/>
    <property type="project" value="TreeGrafter"/>
</dbReference>
<evidence type="ECO:0000256" key="1">
    <source>
        <dbReference type="SAM" id="Phobius"/>
    </source>
</evidence>
<dbReference type="Pfam" id="PF17820">
    <property type="entry name" value="PDZ_6"/>
    <property type="match status" value="1"/>
</dbReference>
<keyword evidence="1" id="KW-0812">Transmembrane</keyword>
<dbReference type="SMART" id="SM00245">
    <property type="entry name" value="TSPc"/>
    <property type="match status" value="1"/>
</dbReference>
<feature type="domain" description="PDZ" evidence="2">
    <location>
        <begin position="89"/>
        <end position="166"/>
    </location>
</feature>
<dbReference type="GO" id="GO:0008236">
    <property type="term" value="F:serine-type peptidase activity"/>
    <property type="evidence" value="ECO:0007669"/>
    <property type="project" value="InterPro"/>
</dbReference>
<dbReference type="InterPro" id="IPR029045">
    <property type="entry name" value="ClpP/crotonase-like_dom_sf"/>
</dbReference>
<sequence>MKKIRLWMVCILIFGVAIIFIGKKEIINAYFSTVKLQFLTNYTSKHYLYDFKEQTGMEGIYSGYLEGLNNSVTYYLNEDDLKAARAQIKGNYYGTGLKLMWNLDGHSMMVTDVIKNSPAERADIQVGDCITKIDGIKVLPSNENDIIKKAFSNASLPILFTIENGDELKEVSLVPEEVSLEDVTLELIDEVMYIKLNTIKEGTSARLKEMIDEVSTNTYKGMILDVRGLSTDNLEEVCKISDLFLESGIAFKEKSKEEHIRIFTTEDGAYDTRMAILMNSSTLGGGEALVLALKERATLYGSDTGGLIYIRRIISLEDGTGMSVASGIICDRYGKQLSEEGITPDVTLYLDEEDQMNKLINGYISRDEDSYLEYVLEKFQ</sequence>
<dbReference type="Pfam" id="PF03572">
    <property type="entry name" value="Peptidase_S41"/>
    <property type="match status" value="1"/>
</dbReference>
<evidence type="ECO:0000313" key="4">
    <source>
        <dbReference type="Proteomes" id="UP000824229"/>
    </source>
</evidence>
<dbReference type="PROSITE" id="PS50106">
    <property type="entry name" value="PDZ"/>
    <property type="match status" value="1"/>
</dbReference>
<dbReference type="SUPFAM" id="SSF52096">
    <property type="entry name" value="ClpP/crotonase"/>
    <property type="match status" value="1"/>
</dbReference>
<dbReference type="AlphaFoldDB" id="A0A9E2KD76"/>
<dbReference type="GO" id="GO:0030288">
    <property type="term" value="C:outer membrane-bounded periplasmic space"/>
    <property type="evidence" value="ECO:0007669"/>
    <property type="project" value="TreeGrafter"/>
</dbReference>
<dbReference type="Gene3D" id="3.90.226.10">
    <property type="entry name" value="2-enoyl-CoA Hydratase, Chain A, domain 1"/>
    <property type="match status" value="1"/>
</dbReference>
<dbReference type="PANTHER" id="PTHR32060">
    <property type="entry name" value="TAIL-SPECIFIC PROTEASE"/>
    <property type="match status" value="1"/>
</dbReference>
<dbReference type="InterPro" id="IPR041489">
    <property type="entry name" value="PDZ_6"/>
</dbReference>
<dbReference type="SUPFAM" id="SSF50156">
    <property type="entry name" value="PDZ domain-like"/>
    <property type="match status" value="1"/>
</dbReference>
<evidence type="ECO:0000259" key="2">
    <source>
        <dbReference type="PROSITE" id="PS50106"/>
    </source>
</evidence>
<comment type="caution">
    <text evidence="3">The sequence shown here is derived from an EMBL/GenBank/DDBJ whole genome shotgun (WGS) entry which is preliminary data.</text>
</comment>
<accession>A0A9E2KD76</accession>
<organism evidence="3 4">
    <name type="scientific">Candidatus Cellulosilyticum pullistercoris</name>
    <dbReference type="NCBI Taxonomy" id="2838521"/>
    <lineage>
        <taxon>Bacteria</taxon>
        <taxon>Bacillati</taxon>
        <taxon>Bacillota</taxon>
        <taxon>Clostridia</taxon>
        <taxon>Lachnospirales</taxon>
        <taxon>Cellulosilyticaceae</taxon>
        <taxon>Cellulosilyticum</taxon>
    </lineage>
</organism>
<evidence type="ECO:0000313" key="3">
    <source>
        <dbReference type="EMBL" id="MBU3804531.1"/>
    </source>
</evidence>